<evidence type="ECO:0000256" key="6">
    <source>
        <dbReference type="PIRSR" id="PIRSR031051-3"/>
    </source>
</evidence>
<feature type="binding site" evidence="6">
    <location>
        <position position="10"/>
    </location>
    <ligand>
        <name>Mg(2+)</name>
        <dbReference type="ChEBI" id="CHEBI:18420"/>
    </ligand>
</feature>
<name>A0A2P6NFE5_9EUKA</name>
<dbReference type="InterPro" id="IPR036412">
    <property type="entry name" value="HAD-like_sf"/>
</dbReference>
<sequence>MVQKTLVAWDFDLSMIDVNSDEYVFQMMAKHLNPVPFQRANPHMTWPQNTLMAKMYEEKPYTREELVEAFRHTPFESIDLLKWLNQQGCDLIIISNANVYFIQIILEVYGILDLFPEEKIISHPASLIEGKGLKIDDYHNLENLHNCVVQCPQYMCKGLVLKRYLGQYQTIIYVGDSIPGDWCPCTVLSESDYVLARKEHSLHKKLDKMNGTFKCSVLTWESYQELSSNIRNVIQKTLHAAQ</sequence>
<dbReference type="GO" id="GO:0046872">
    <property type="term" value="F:metal ion binding"/>
    <property type="evidence" value="ECO:0007669"/>
    <property type="project" value="UniProtKB-KW"/>
</dbReference>
<accession>A0A2P6NFE5</accession>
<evidence type="ECO:0000256" key="2">
    <source>
        <dbReference type="ARBA" id="ARBA00022723"/>
    </source>
</evidence>
<keyword evidence="4 6" id="KW-0460">Magnesium</keyword>
<dbReference type="OrthoDB" id="10267182at2759"/>
<feature type="active site" description="Nucleophile" evidence="5">
    <location>
        <position position="10"/>
    </location>
</feature>
<evidence type="ECO:0000256" key="3">
    <source>
        <dbReference type="ARBA" id="ARBA00022801"/>
    </source>
</evidence>
<comment type="cofactor">
    <cofactor evidence="1 6">
        <name>Mg(2+)</name>
        <dbReference type="ChEBI" id="CHEBI:18420"/>
    </cofactor>
</comment>
<reference evidence="7 8" key="1">
    <citation type="journal article" date="2018" name="Genome Biol. Evol.">
        <title>Multiple Roots of Fruiting Body Formation in Amoebozoa.</title>
        <authorList>
            <person name="Hillmann F."/>
            <person name="Forbes G."/>
            <person name="Novohradska S."/>
            <person name="Ferling I."/>
            <person name="Riege K."/>
            <person name="Groth M."/>
            <person name="Westermann M."/>
            <person name="Marz M."/>
            <person name="Spaller T."/>
            <person name="Winckler T."/>
            <person name="Schaap P."/>
            <person name="Glockner G."/>
        </authorList>
    </citation>
    <scope>NUCLEOTIDE SEQUENCE [LARGE SCALE GENOMIC DNA]</scope>
    <source>
        <strain evidence="7 8">Jena</strain>
    </source>
</reference>
<dbReference type="SUPFAM" id="SSF56784">
    <property type="entry name" value="HAD-like"/>
    <property type="match status" value="1"/>
</dbReference>
<protein>
    <submittedName>
        <fullName evidence="7">Inorganic pyrophosphatase 2-like</fullName>
    </submittedName>
</protein>
<evidence type="ECO:0000313" key="8">
    <source>
        <dbReference type="Proteomes" id="UP000241769"/>
    </source>
</evidence>
<dbReference type="Pfam" id="PF06888">
    <property type="entry name" value="Put_Phosphatase"/>
    <property type="match status" value="1"/>
</dbReference>
<evidence type="ECO:0000256" key="5">
    <source>
        <dbReference type="PIRSR" id="PIRSR031051-1"/>
    </source>
</evidence>
<dbReference type="InterPro" id="IPR006384">
    <property type="entry name" value="HAD_hydro_PyrdxlP_Pase-like"/>
</dbReference>
<dbReference type="InterPro" id="IPR016965">
    <property type="entry name" value="Pase_PHOSPHO-typ"/>
</dbReference>
<keyword evidence="3" id="KW-0378">Hydrolase</keyword>
<organism evidence="7 8">
    <name type="scientific">Planoprotostelium fungivorum</name>
    <dbReference type="NCBI Taxonomy" id="1890364"/>
    <lineage>
        <taxon>Eukaryota</taxon>
        <taxon>Amoebozoa</taxon>
        <taxon>Evosea</taxon>
        <taxon>Variosea</taxon>
        <taxon>Cavosteliida</taxon>
        <taxon>Cavosteliaceae</taxon>
        <taxon>Planoprotostelium</taxon>
    </lineage>
</organism>
<proteinExistence type="predicted"/>
<dbReference type="InterPro" id="IPR023214">
    <property type="entry name" value="HAD_sf"/>
</dbReference>
<dbReference type="NCBIfam" id="TIGR01489">
    <property type="entry name" value="DKMTPPase-SF"/>
    <property type="match status" value="1"/>
</dbReference>
<dbReference type="PIRSF" id="PIRSF031051">
    <property type="entry name" value="PyrdxlP_Pase_PHOSPHO2"/>
    <property type="match status" value="1"/>
</dbReference>
<feature type="binding site" evidence="6">
    <location>
        <position position="12"/>
    </location>
    <ligand>
        <name>Mg(2+)</name>
        <dbReference type="ChEBI" id="CHEBI:18420"/>
    </ligand>
</feature>
<keyword evidence="8" id="KW-1185">Reference proteome</keyword>
<gene>
    <name evidence="7" type="ORF">PROFUN_09769</name>
</gene>
<evidence type="ECO:0000313" key="7">
    <source>
        <dbReference type="EMBL" id="PRP82658.1"/>
    </source>
</evidence>
<dbReference type="PANTHER" id="PTHR20889">
    <property type="entry name" value="PHOSPHATASE, ORPHAN 1, 2"/>
    <property type="match status" value="1"/>
</dbReference>
<dbReference type="AlphaFoldDB" id="A0A2P6NFE5"/>
<dbReference type="InParanoid" id="A0A2P6NFE5"/>
<dbReference type="NCBIfam" id="TIGR01488">
    <property type="entry name" value="HAD-SF-IB"/>
    <property type="match status" value="1"/>
</dbReference>
<dbReference type="EMBL" id="MDYQ01000099">
    <property type="protein sequence ID" value="PRP82658.1"/>
    <property type="molecule type" value="Genomic_DNA"/>
</dbReference>
<dbReference type="STRING" id="1890364.A0A2P6NFE5"/>
<feature type="active site" description="Proton donor" evidence="5">
    <location>
        <position position="12"/>
    </location>
</feature>
<dbReference type="Proteomes" id="UP000241769">
    <property type="component" value="Unassembled WGS sequence"/>
</dbReference>
<keyword evidence="2 6" id="KW-0479">Metal-binding</keyword>
<comment type="caution">
    <text evidence="7">The sequence shown here is derived from an EMBL/GenBank/DDBJ whole genome shotgun (WGS) entry which is preliminary data.</text>
</comment>
<dbReference type="GO" id="GO:0016791">
    <property type="term" value="F:phosphatase activity"/>
    <property type="evidence" value="ECO:0007669"/>
    <property type="project" value="InterPro"/>
</dbReference>
<evidence type="ECO:0000256" key="1">
    <source>
        <dbReference type="ARBA" id="ARBA00001946"/>
    </source>
</evidence>
<dbReference type="Gene3D" id="3.40.50.1000">
    <property type="entry name" value="HAD superfamily/HAD-like"/>
    <property type="match status" value="1"/>
</dbReference>
<dbReference type="PANTHER" id="PTHR20889:SF12">
    <property type="entry name" value="LP01149P"/>
    <property type="match status" value="1"/>
</dbReference>
<evidence type="ECO:0000256" key="4">
    <source>
        <dbReference type="ARBA" id="ARBA00022842"/>
    </source>
</evidence>
<feature type="binding site" evidence="6">
    <location>
        <position position="176"/>
    </location>
    <ligand>
        <name>Mg(2+)</name>
        <dbReference type="ChEBI" id="CHEBI:18420"/>
    </ligand>
</feature>